<dbReference type="SUPFAM" id="SSF57850">
    <property type="entry name" value="RING/U-box"/>
    <property type="match status" value="1"/>
</dbReference>
<dbReference type="InterPro" id="IPR013083">
    <property type="entry name" value="Znf_RING/FYVE/PHD"/>
</dbReference>
<dbReference type="InterPro" id="IPR052085">
    <property type="entry name" value="WD-SAM-U-box"/>
</dbReference>
<reference evidence="2" key="1">
    <citation type="journal article" date="2017" name="Science">
        <title>Giant viruses with an expanded complement of translation system components.</title>
        <authorList>
            <person name="Schulz F."/>
            <person name="Yutin N."/>
            <person name="Ivanova N.N."/>
            <person name="Ortega D.R."/>
            <person name="Lee T.K."/>
            <person name="Vierheilig J."/>
            <person name="Daims H."/>
            <person name="Horn M."/>
            <person name="Wagner M."/>
            <person name="Jensen G.J."/>
            <person name="Kyrpides N.C."/>
            <person name="Koonin E.V."/>
            <person name="Woyke T."/>
        </authorList>
    </citation>
    <scope>NUCLEOTIDE SEQUENCE</scope>
    <source>
        <strain evidence="2">ILV1</strain>
    </source>
</reference>
<dbReference type="SMART" id="SM00504">
    <property type="entry name" value="Ubox"/>
    <property type="match status" value="1"/>
</dbReference>
<organism evidence="2">
    <name type="scientific">Indivirus ILV1</name>
    <dbReference type="NCBI Taxonomy" id="1977633"/>
    <lineage>
        <taxon>Viruses</taxon>
        <taxon>Varidnaviria</taxon>
        <taxon>Bamfordvirae</taxon>
        <taxon>Nucleocytoviricota</taxon>
        <taxon>Megaviricetes</taxon>
        <taxon>Imitervirales</taxon>
        <taxon>Mimiviridae</taxon>
        <taxon>Klosneuvirinae</taxon>
        <taxon>Indivirus</taxon>
    </lineage>
</organism>
<dbReference type="Pfam" id="PF04564">
    <property type="entry name" value="U-box"/>
    <property type="match status" value="1"/>
</dbReference>
<sequence>MSKRCRDDINEHDKQNKVFIDINELICPITREIFSRPVTANDGFTYEEWAISKCVSADNDNEKTSPITREPITSYCENKIVKSLVTKLFEINPELKKDQFDQIIYNDYLQNKEACIKFLEHGNFTKFSEVTDIRLLDYATSSGYIITHIVKKCQDIAIFKIILSHSFDLNCKSREGFSPMYYITKNGNKNHIMAAIDVGAEVFNFSNRLQGSSNIIYVLTKNNTISHSEKNFLINYFLENGLLLKIFIDNPSSLISYMSEQDIFIRSINQIIENECALYKLVGLDFIVDMINSDVSYDDLTYILDKLLMLELSKEKIYEYYVFKKNCISFPYISEHVKNIYEGTIESDNYDNDQKIKLLRKIKELLININVNSIDEMILKYNIECQHKIISNNNKSNDEIFDNYMNNK</sequence>
<dbReference type="PANTHER" id="PTHR46573:SF1">
    <property type="entry name" value="WD REPEAT, SAM AND U-BOX DOMAIN-CONTAINING PROTEIN 1"/>
    <property type="match status" value="1"/>
</dbReference>
<dbReference type="EMBL" id="KY684092">
    <property type="protein sequence ID" value="ARF10014.1"/>
    <property type="molecule type" value="Genomic_DNA"/>
</dbReference>
<dbReference type="PANTHER" id="PTHR46573">
    <property type="entry name" value="WD REPEAT, SAM AND U-BOX DOMAIN-CONTAINING PROTEIN 1"/>
    <property type="match status" value="1"/>
</dbReference>
<gene>
    <name evidence="2" type="ORF">Indivirus_8_4</name>
</gene>
<dbReference type="InterPro" id="IPR036770">
    <property type="entry name" value="Ankyrin_rpt-contain_sf"/>
</dbReference>
<dbReference type="InterPro" id="IPR003613">
    <property type="entry name" value="Ubox_domain"/>
</dbReference>
<evidence type="ECO:0000313" key="2">
    <source>
        <dbReference type="EMBL" id="ARF10014.1"/>
    </source>
</evidence>
<proteinExistence type="predicted"/>
<evidence type="ECO:0000259" key="1">
    <source>
        <dbReference type="SMART" id="SM00504"/>
    </source>
</evidence>
<dbReference type="Gene3D" id="3.30.40.10">
    <property type="entry name" value="Zinc/RING finger domain, C3HC4 (zinc finger)"/>
    <property type="match status" value="1"/>
</dbReference>
<dbReference type="SUPFAM" id="SSF48403">
    <property type="entry name" value="Ankyrin repeat"/>
    <property type="match status" value="1"/>
</dbReference>
<accession>A0A1V0SEG4</accession>
<dbReference type="GO" id="GO:0016567">
    <property type="term" value="P:protein ubiquitination"/>
    <property type="evidence" value="ECO:0007669"/>
    <property type="project" value="InterPro"/>
</dbReference>
<protein>
    <recommendedName>
        <fullName evidence="1">U-box domain-containing protein</fullName>
    </recommendedName>
</protein>
<name>A0A1V0SEG4_9VIRU</name>
<dbReference type="GO" id="GO:0004842">
    <property type="term" value="F:ubiquitin-protein transferase activity"/>
    <property type="evidence" value="ECO:0007669"/>
    <property type="project" value="InterPro"/>
</dbReference>
<feature type="domain" description="U-box" evidence="1">
    <location>
        <begin position="24"/>
        <end position="88"/>
    </location>
</feature>